<gene>
    <name evidence="1" type="ORF">F5148DRAFT_985416</name>
</gene>
<evidence type="ECO:0000313" key="1">
    <source>
        <dbReference type="EMBL" id="KAI9453755.1"/>
    </source>
</evidence>
<proteinExistence type="predicted"/>
<accession>A0ACC0TYL2</accession>
<protein>
    <submittedName>
        <fullName evidence="1">Uncharacterized protein</fullName>
    </submittedName>
</protein>
<keyword evidence="2" id="KW-1185">Reference proteome</keyword>
<evidence type="ECO:0000313" key="2">
    <source>
        <dbReference type="Proteomes" id="UP001207468"/>
    </source>
</evidence>
<dbReference type="Proteomes" id="UP001207468">
    <property type="component" value="Unassembled WGS sequence"/>
</dbReference>
<organism evidence="1 2">
    <name type="scientific">Russula earlei</name>
    <dbReference type="NCBI Taxonomy" id="71964"/>
    <lineage>
        <taxon>Eukaryota</taxon>
        <taxon>Fungi</taxon>
        <taxon>Dikarya</taxon>
        <taxon>Basidiomycota</taxon>
        <taxon>Agaricomycotina</taxon>
        <taxon>Agaricomycetes</taxon>
        <taxon>Russulales</taxon>
        <taxon>Russulaceae</taxon>
        <taxon>Russula</taxon>
    </lineage>
</organism>
<dbReference type="EMBL" id="JAGFNK010000292">
    <property type="protein sequence ID" value="KAI9453755.1"/>
    <property type="molecule type" value="Genomic_DNA"/>
</dbReference>
<reference evidence="1" key="1">
    <citation type="submission" date="2021-03" db="EMBL/GenBank/DDBJ databases">
        <title>Evolutionary priming and transition to the ectomycorrhizal habit in an iconic lineage of mushroom-forming fungi: is preadaptation a requirement?</title>
        <authorList>
            <consortium name="DOE Joint Genome Institute"/>
            <person name="Looney B.P."/>
            <person name="Miyauchi S."/>
            <person name="Morin E."/>
            <person name="Drula E."/>
            <person name="Courty P.E."/>
            <person name="Chicoki N."/>
            <person name="Fauchery L."/>
            <person name="Kohler A."/>
            <person name="Kuo A."/>
            <person name="LaButti K."/>
            <person name="Pangilinan J."/>
            <person name="Lipzen A."/>
            <person name="Riley R."/>
            <person name="Andreopoulos W."/>
            <person name="He G."/>
            <person name="Johnson J."/>
            <person name="Barry K.W."/>
            <person name="Grigoriev I.V."/>
            <person name="Nagy L."/>
            <person name="Hibbett D."/>
            <person name="Henrissat B."/>
            <person name="Matheny P.B."/>
            <person name="Labbe J."/>
            <person name="Martin A.F."/>
        </authorList>
    </citation>
    <scope>NUCLEOTIDE SEQUENCE</scope>
    <source>
        <strain evidence="1">BPL698</strain>
    </source>
</reference>
<name>A0ACC0TYL2_9AGAM</name>
<sequence>MRIIPLTLRITHYSHAPPQWPGRSMIHVAGNWHTTATPLDLTPVRGMVKMVLSGDIHWTLDGQGQWSSIGVQLGGPGLAMGVIGMWTGAEHELLDPLGMSDCPACLTTPESHPIPLVPCSHGANVPFSVCSGPFWGWKVGPLNDNAMMVMGDRHAPYAHDSYQGAGKVIPVS</sequence>
<comment type="caution">
    <text evidence="1">The sequence shown here is derived from an EMBL/GenBank/DDBJ whole genome shotgun (WGS) entry which is preliminary data.</text>
</comment>